<organism evidence="1 2">
    <name type="scientific">Cetraspora pellucida</name>
    <dbReference type="NCBI Taxonomy" id="1433469"/>
    <lineage>
        <taxon>Eukaryota</taxon>
        <taxon>Fungi</taxon>
        <taxon>Fungi incertae sedis</taxon>
        <taxon>Mucoromycota</taxon>
        <taxon>Glomeromycotina</taxon>
        <taxon>Glomeromycetes</taxon>
        <taxon>Diversisporales</taxon>
        <taxon>Gigasporaceae</taxon>
        <taxon>Cetraspora</taxon>
    </lineage>
</organism>
<dbReference type="Proteomes" id="UP000789366">
    <property type="component" value="Unassembled WGS sequence"/>
</dbReference>
<dbReference type="EMBL" id="CAJVPW010030890">
    <property type="protein sequence ID" value="CAG8725209.1"/>
    <property type="molecule type" value="Genomic_DNA"/>
</dbReference>
<accession>A0ACA9PW11</accession>
<sequence length="338" mass="37573">MCDKNGKGVVDIGSNGIRFGLISSLSRHLPVIYEERAPISLFEAQHSGTERIPIPEHVIVDVINSLKRFKLLSQYYKVNNVQVLATEATRTAPNSDDFRSRIYDATGWEIDLLSKDDEAKISAMGIIATYYGVEGLVMDMGGGSVELNYVIHHPKEGTIKMSDSPINLPYGAAALTKLLNEADNPQKRHELFKQLKTDLENGYKKLNPPKYIKDDHGFNVYMCGGGLRSLGYLSMSEFESETNESSKHKLIYPIPIINGYGISAKDLAQITKQFVPCHGPSISKDEPATKLFKKGNSFRIGNRRAKLIPAACLLLEAIMDVIPLRYVYFCEGGVRQGK</sequence>
<proteinExistence type="predicted"/>
<name>A0ACA9PW11_9GLOM</name>
<reference evidence="1" key="1">
    <citation type="submission" date="2021-06" db="EMBL/GenBank/DDBJ databases">
        <authorList>
            <person name="Kallberg Y."/>
            <person name="Tangrot J."/>
            <person name="Rosling A."/>
        </authorList>
    </citation>
    <scope>NUCLEOTIDE SEQUENCE</scope>
    <source>
        <strain evidence="1">28 12/20/2015</strain>
    </source>
</reference>
<evidence type="ECO:0000313" key="2">
    <source>
        <dbReference type="Proteomes" id="UP000789366"/>
    </source>
</evidence>
<keyword evidence="2" id="KW-1185">Reference proteome</keyword>
<gene>
    <name evidence="1" type="ORF">SPELUC_LOCUS12710</name>
</gene>
<comment type="caution">
    <text evidence="1">The sequence shown here is derived from an EMBL/GenBank/DDBJ whole genome shotgun (WGS) entry which is preliminary data.</text>
</comment>
<feature type="non-terminal residue" evidence="1">
    <location>
        <position position="338"/>
    </location>
</feature>
<evidence type="ECO:0000313" key="1">
    <source>
        <dbReference type="EMBL" id="CAG8725209.1"/>
    </source>
</evidence>
<protein>
    <submittedName>
        <fullName evidence="1">9806_t:CDS:1</fullName>
    </submittedName>
</protein>